<dbReference type="Pfam" id="PF00642">
    <property type="entry name" value="zf-CCCH"/>
    <property type="match status" value="1"/>
</dbReference>
<keyword evidence="5" id="KW-1185">Reference proteome</keyword>
<comment type="caution">
    <text evidence="4">The sequence shown here is derived from an EMBL/GenBank/DDBJ whole genome shotgun (WGS) entry which is preliminary data.</text>
</comment>
<feature type="zinc finger region" description="C3H1-type" evidence="1">
    <location>
        <begin position="303"/>
        <end position="331"/>
    </location>
</feature>
<dbReference type="PROSITE" id="PS50103">
    <property type="entry name" value="ZF_C3H1"/>
    <property type="match status" value="2"/>
</dbReference>
<gene>
    <name evidence="4" type="ORF">FA13DRAFT_602788</name>
</gene>
<protein>
    <recommendedName>
        <fullName evidence="3">C3H1-type domain-containing protein</fullName>
    </recommendedName>
</protein>
<dbReference type="GO" id="GO:0008270">
    <property type="term" value="F:zinc ion binding"/>
    <property type="evidence" value="ECO:0007669"/>
    <property type="project" value="UniProtKB-KW"/>
</dbReference>
<dbReference type="Pfam" id="PF12874">
    <property type="entry name" value="zf-met"/>
    <property type="match status" value="1"/>
</dbReference>
<feature type="domain" description="C3H1-type" evidence="3">
    <location>
        <begin position="66"/>
        <end position="94"/>
    </location>
</feature>
<reference evidence="4 5" key="1">
    <citation type="journal article" date="2019" name="Nat. Ecol. Evol.">
        <title>Megaphylogeny resolves global patterns of mushroom evolution.</title>
        <authorList>
            <person name="Varga T."/>
            <person name="Krizsan K."/>
            <person name="Foldi C."/>
            <person name="Dima B."/>
            <person name="Sanchez-Garcia M."/>
            <person name="Sanchez-Ramirez S."/>
            <person name="Szollosi G.J."/>
            <person name="Szarkandi J.G."/>
            <person name="Papp V."/>
            <person name="Albert L."/>
            <person name="Andreopoulos W."/>
            <person name="Angelini C."/>
            <person name="Antonin V."/>
            <person name="Barry K.W."/>
            <person name="Bougher N.L."/>
            <person name="Buchanan P."/>
            <person name="Buyck B."/>
            <person name="Bense V."/>
            <person name="Catcheside P."/>
            <person name="Chovatia M."/>
            <person name="Cooper J."/>
            <person name="Damon W."/>
            <person name="Desjardin D."/>
            <person name="Finy P."/>
            <person name="Geml J."/>
            <person name="Haridas S."/>
            <person name="Hughes K."/>
            <person name="Justo A."/>
            <person name="Karasinski D."/>
            <person name="Kautmanova I."/>
            <person name="Kiss B."/>
            <person name="Kocsube S."/>
            <person name="Kotiranta H."/>
            <person name="LaButti K.M."/>
            <person name="Lechner B.E."/>
            <person name="Liimatainen K."/>
            <person name="Lipzen A."/>
            <person name="Lukacs Z."/>
            <person name="Mihaltcheva S."/>
            <person name="Morgado L.N."/>
            <person name="Niskanen T."/>
            <person name="Noordeloos M.E."/>
            <person name="Ohm R.A."/>
            <person name="Ortiz-Santana B."/>
            <person name="Ovrebo C."/>
            <person name="Racz N."/>
            <person name="Riley R."/>
            <person name="Savchenko A."/>
            <person name="Shiryaev A."/>
            <person name="Soop K."/>
            <person name="Spirin V."/>
            <person name="Szebenyi C."/>
            <person name="Tomsovsky M."/>
            <person name="Tulloss R.E."/>
            <person name="Uehling J."/>
            <person name="Grigoriev I.V."/>
            <person name="Vagvolgyi C."/>
            <person name="Papp T."/>
            <person name="Martin F.M."/>
            <person name="Miettinen O."/>
            <person name="Hibbett D.S."/>
            <person name="Nagy L.G."/>
        </authorList>
    </citation>
    <scope>NUCLEOTIDE SEQUENCE [LARGE SCALE GENOMIC DNA]</scope>
    <source>
        <strain evidence="4 5">FP101781</strain>
    </source>
</reference>
<evidence type="ECO:0000259" key="3">
    <source>
        <dbReference type="PROSITE" id="PS50103"/>
    </source>
</evidence>
<evidence type="ECO:0000256" key="2">
    <source>
        <dbReference type="SAM" id="MobiDB-lite"/>
    </source>
</evidence>
<organism evidence="4 5">
    <name type="scientific">Coprinellus micaceus</name>
    <name type="common">Glistening ink-cap mushroom</name>
    <name type="synonym">Coprinus micaceus</name>
    <dbReference type="NCBI Taxonomy" id="71717"/>
    <lineage>
        <taxon>Eukaryota</taxon>
        <taxon>Fungi</taxon>
        <taxon>Dikarya</taxon>
        <taxon>Basidiomycota</taxon>
        <taxon>Agaricomycotina</taxon>
        <taxon>Agaricomycetes</taxon>
        <taxon>Agaricomycetidae</taxon>
        <taxon>Agaricales</taxon>
        <taxon>Agaricineae</taxon>
        <taxon>Psathyrellaceae</taxon>
        <taxon>Coprinellus</taxon>
    </lineage>
</organism>
<feature type="zinc finger region" description="C3H1-type" evidence="1">
    <location>
        <begin position="66"/>
        <end position="94"/>
    </location>
</feature>
<keyword evidence="1" id="KW-0863">Zinc-finger</keyword>
<dbReference type="InterPro" id="IPR000571">
    <property type="entry name" value="Znf_CCCH"/>
</dbReference>
<proteinExistence type="predicted"/>
<dbReference type="SMART" id="SM00355">
    <property type="entry name" value="ZnF_C2H2"/>
    <property type="match status" value="3"/>
</dbReference>
<keyword evidence="1" id="KW-0862">Zinc</keyword>
<evidence type="ECO:0000256" key="1">
    <source>
        <dbReference type="PROSITE-ProRule" id="PRU00723"/>
    </source>
</evidence>
<dbReference type="STRING" id="71717.A0A4Y7T8N6"/>
<dbReference type="EMBL" id="QPFP01000025">
    <property type="protein sequence ID" value="TEB29939.1"/>
    <property type="molecule type" value="Genomic_DNA"/>
</dbReference>
<evidence type="ECO:0000313" key="5">
    <source>
        <dbReference type="Proteomes" id="UP000298030"/>
    </source>
</evidence>
<keyword evidence="1" id="KW-0479">Metal-binding</keyword>
<name>A0A4Y7T8N6_COPMI</name>
<accession>A0A4Y7T8N6</accession>
<dbReference type="OrthoDB" id="6513042at2759"/>
<dbReference type="AlphaFoldDB" id="A0A4Y7T8N6"/>
<feature type="region of interest" description="Disordered" evidence="2">
    <location>
        <begin position="111"/>
        <end position="130"/>
    </location>
</feature>
<dbReference type="SMART" id="SM00356">
    <property type="entry name" value="ZnF_C3H1"/>
    <property type="match status" value="2"/>
</dbReference>
<evidence type="ECO:0000313" key="4">
    <source>
        <dbReference type="EMBL" id="TEB29939.1"/>
    </source>
</evidence>
<feature type="domain" description="C3H1-type" evidence="3">
    <location>
        <begin position="303"/>
        <end position="331"/>
    </location>
</feature>
<sequence>MAPTMCVHARGEGQAFQVEVVLVWRQEVTSLDCPPVTDFKSINTIRFVCVHSSSRSPALTLPVSALWNAMNCPHLLSSGTCPDGSSCTFSHDLLSCEPCGYVAPNPNEYRQHMGSKRHRSRTKDGNGQETLVKYRSVVDEPEKDKNGVTVEGATDLGVLDPASIPQAWEGDARMLVAKCPNPAGTVKLVKVELSSNQGANRVQSGFVIVSAHLGRITPSTPAFVQFKFTQRSTGRYEDQIELGFEDTSLHVRFVITRRLQVIVGNQADHKSLKPTSPCVDPPLQHAMGIRSSLIPPSTASLSDCGPMNCPHIISSGTCPDGPACPHNHTILSCEPCGYLAPTPYDYRQHLGSKRHQSRTKHGDFLGHDYFCTICDANVPSANWAEHIAGGRHRSLAKERGVGPAVAPTDARSTASVEYCPVCQDLVQKQVWGKASSLGEPQAQGSVH</sequence>
<dbReference type="InterPro" id="IPR013087">
    <property type="entry name" value="Znf_C2H2_type"/>
</dbReference>
<dbReference type="Proteomes" id="UP000298030">
    <property type="component" value="Unassembled WGS sequence"/>
</dbReference>